<dbReference type="Pfam" id="PF00172">
    <property type="entry name" value="Zn_clus"/>
    <property type="match status" value="1"/>
</dbReference>
<dbReference type="InterPro" id="IPR036864">
    <property type="entry name" value="Zn2-C6_fun-type_DNA-bd_sf"/>
</dbReference>
<proteinExistence type="predicted"/>
<dbReference type="EMBL" id="LN679154">
    <property type="protein sequence ID" value="CEL61363.1"/>
    <property type="molecule type" value="Genomic_DNA"/>
</dbReference>
<dbReference type="AlphaFoldDB" id="A0A0B7FYN4"/>
<dbReference type="GO" id="GO:0008270">
    <property type="term" value="F:zinc ion binding"/>
    <property type="evidence" value="ECO:0007669"/>
    <property type="project" value="InterPro"/>
</dbReference>
<reference evidence="4 5" key="1">
    <citation type="submission" date="2014-11" db="EMBL/GenBank/DDBJ databases">
        <authorList>
            <person name="Wibberg Daniel"/>
        </authorList>
    </citation>
    <scope>NUCLEOTIDE SEQUENCE [LARGE SCALE GENOMIC DNA]</scope>
    <source>
        <strain evidence="4">Rhizoctonia solani AG1-IB 7/3/14</strain>
    </source>
</reference>
<protein>
    <recommendedName>
        <fullName evidence="3">Zn(2)-C6 fungal-type domain-containing protein</fullName>
    </recommendedName>
</protein>
<dbReference type="STRING" id="1108050.A0A0B7FYN4"/>
<dbReference type="Proteomes" id="UP000059188">
    <property type="component" value="Unassembled WGS sequence"/>
</dbReference>
<dbReference type="SUPFAM" id="SSF57701">
    <property type="entry name" value="Zn2/Cys6 DNA-binding domain"/>
    <property type="match status" value="1"/>
</dbReference>
<dbReference type="InterPro" id="IPR021858">
    <property type="entry name" value="Fun_TF"/>
</dbReference>
<gene>
    <name evidence="4" type="ORF">RSOLAG1IB_09966</name>
</gene>
<dbReference type="GO" id="GO:0005634">
    <property type="term" value="C:nucleus"/>
    <property type="evidence" value="ECO:0007669"/>
    <property type="project" value="UniProtKB-SubCell"/>
</dbReference>
<dbReference type="SMART" id="SM00066">
    <property type="entry name" value="GAL4"/>
    <property type="match status" value="1"/>
</dbReference>
<dbReference type="PROSITE" id="PS50048">
    <property type="entry name" value="ZN2_CY6_FUNGAL_2"/>
    <property type="match status" value="1"/>
</dbReference>
<dbReference type="GO" id="GO:0000981">
    <property type="term" value="F:DNA-binding transcription factor activity, RNA polymerase II-specific"/>
    <property type="evidence" value="ECO:0007669"/>
    <property type="project" value="InterPro"/>
</dbReference>
<accession>A0A0B7FYN4</accession>
<keyword evidence="2" id="KW-0539">Nucleus</keyword>
<dbReference type="Pfam" id="PF11951">
    <property type="entry name" value="Fungal_trans_2"/>
    <property type="match status" value="1"/>
</dbReference>
<dbReference type="CDD" id="cd00067">
    <property type="entry name" value="GAL4"/>
    <property type="match status" value="1"/>
</dbReference>
<evidence type="ECO:0000313" key="4">
    <source>
        <dbReference type="EMBL" id="CEL61363.1"/>
    </source>
</evidence>
<dbReference type="PROSITE" id="PS00463">
    <property type="entry name" value="ZN2_CY6_FUNGAL_1"/>
    <property type="match status" value="1"/>
</dbReference>
<sequence>MTKSQRSTTGCAICKSRRKKCDESKPQCLRCLAAGRSCSYDYVEYQQHERHRVKRTKPATQNQHSFQVETTGLILDGPLHTIPGPSNVPPFPGNWTPSVFHEIHEMESNDTNPAFNQVLPRGSVPHNLFVPSQSHSTGSIPTFHNPLYLDRLQTHVPRMYSTDPISYTATLHKFKELDFEEEEEDENHDYEGVHAILGVSPFMDRNVKDNSLAFVLQCYSQWAIVSVFEPRKMAYIMRDQVVEQFSNENSRIRTILIANVMNIYARDLAIDNNGTALLGRLVSAVHANLSRFMEIQPAPVHELDKHHAIRALDNVLEIISLQTHTRPTLECAQLVRRTAPVFRRACSEPEGEPVNLANVMLGLNLSLRHFAYLDILAHVATGAPLYFQYEVAFSLELCDQMYQMQDRCGLQWLYGVPDQLIMLFAWIQSLSQTPGATNSSELVVWIETNLPRIRLTLDTYGDPLLRIRRVAVQECWRFVVLIYLYMFLCEANANDPRVVHAHKGFMRLIRGLKPGKHPDCLIAPIVVAAVATMKEQDRETLRQRIANVREWSTRGTAGNDHLRVIEYIWARTRNEGRPAVWSDLREAYCRVASSK</sequence>
<evidence type="ECO:0000256" key="2">
    <source>
        <dbReference type="ARBA" id="ARBA00023242"/>
    </source>
</evidence>
<dbReference type="PANTHER" id="PTHR37534:SF46">
    <property type="entry name" value="ZN(II)2CYS6 TRANSCRIPTION FACTOR (EUROFUNG)"/>
    <property type="match status" value="1"/>
</dbReference>
<dbReference type="PANTHER" id="PTHR37534">
    <property type="entry name" value="TRANSCRIPTIONAL ACTIVATOR PROTEIN UGA3"/>
    <property type="match status" value="1"/>
</dbReference>
<keyword evidence="5" id="KW-1185">Reference proteome</keyword>
<feature type="domain" description="Zn(2)-C6 fungal-type" evidence="3">
    <location>
        <begin position="10"/>
        <end position="40"/>
    </location>
</feature>
<name>A0A0B7FYN4_THACB</name>
<evidence type="ECO:0000259" key="3">
    <source>
        <dbReference type="PROSITE" id="PS50048"/>
    </source>
</evidence>
<evidence type="ECO:0000313" key="5">
    <source>
        <dbReference type="Proteomes" id="UP000059188"/>
    </source>
</evidence>
<organism evidence="4 5">
    <name type="scientific">Thanatephorus cucumeris (strain AG1-IB / isolate 7/3/14)</name>
    <name type="common">Lettuce bottom rot fungus</name>
    <name type="synonym">Rhizoctonia solani</name>
    <dbReference type="NCBI Taxonomy" id="1108050"/>
    <lineage>
        <taxon>Eukaryota</taxon>
        <taxon>Fungi</taxon>
        <taxon>Dikarya</taxon>
        <taxon>Basidiomycota</taxon>
        <taxon>Agaricomycotina</taxon>
        <taxon>Agaricomycetes</taxon>
        <taxon>Cantharellales</taxon>
        <taxon>Ceratobasidiaceae</taxon>
        <taxon>Rhizoctonia</taxon>
        <taxon>Rhizoctonia solani AG-1</taxon>
    </lineage>
</organism>
<comment type="subcellular location">
    <subcellularLocation>
        <location evidence="1">Nucleus</location>
    </subcellularLocation>
</comment>
<dbReference type="InterPro" id="IPR001138">
    <property type="entry name" value="Zn2Cys6_DnaBD"/>
</dbReference>
<dbReference type="Gene3D" id="4.10.240.10">
    <property type="entry name" value="Zn(2)-C6 fungal-type DNA-binding domain"/>
    <property type="match status" value="1"/>
</dbReference>
<evidence type="ECO:0000256" key="1">
    <source>
        <dbReference type="ARBA" id="ARBA00004123"/>
    </source>
</evidence>